<sequence>MVYKLQEMMYKKLIKSKNNCLNDHNNGGSYIGCSLSVGEKASRIATSVPAR</sequence>
<protein>
    <submittedName>
        <fullName evidence="1">Uncharacterized protein</fullName>
    </submittedName>
</protein>
<organism evidence="1">
    <name type="scientific">Lepeophtheirus salmonis</name>
    <name type="common">Salmon louse</name>
    <name type="synonym">Caligus salmonis</name>
    <dbReference type="NCBI Taxonomy" id="72036"/>
    <lineage>
        <taxon>Eukaryota</taxon>
        <taxon>Metazoa</taxon>
        <taxon>Ecdysozoa</taxon>
        <taxon>Arthropoda</taxon>
        <taxon>Crustacea</taxon>
        <taxon>Multicrustacea</taxon>
        <taxon>Hexanauplia</taxon>
        <taxon>Copepoda</taxon>
        <taxon>Siphonostomatoida</taxon>
        <taxon>Caligidae</taxon>
        <taxon>Lepeophtheirus</taxon>
    </lineage>
</organism>
<name>A0A0K2VHX6_LEPSM</name>
<dbReference type="AlphaFoldDB" id="A0A0K2VHX6"/>
<dbReference type="EMBL" id="HACA01032195">
    <property type="protein sequence ID" value="CDW49556.1"/>
    <property type="molecule type" value="Transcribed_RNA"/>
</dbReference>
<reference evidence="1" key="1">
    <citation type="submission" date="2014-05" db="EMBL/GenBank/DDBJ databases">
        <authorList>
            <person name="Chronopoulou M."/>
        </authorList>
    </citation>
    <scope>NUCLEOTIDE SEQUENCE</scope>
    <source>
        <tissue evidence="1">Whole organism</tissue>
    </source>
</reference>
<proteinExistence type="predicted"/>
<evidence type="ECO:0000313" key="1">
    <source>
        <dbReference type="EMBL" id="CDW49556.1"/>
    </source>
</evidence>
<accession>A0A0K2VHX6</accession>